<name>A0A4D6LZZ1_VIGUN</name>
<evidence type="ECO:0000313" key="1">
    <source>
        <dbReference type="EMBL" id="QCD93394.1"/>
    </source>
</evidence>
<keyword evidence="2" id="KW-1185">Reference proteome</keyword>
<organism evidence="1 2">
    <name type="scientific">Vigna unguiculata</name>
    <name type="common">Cowpea</name>
    <dbReference type="NCBI Taxonomy" id="3917"/>
    <lineage>
        <taxon>Eukaryota</taxon>
        <taxon>Viridiplantae</taxon>
        <taxon>Streptophyta</taxon>
        <taxon>Embryophyta</taxon>
        <taxon>Tracheophyta</taxon>
        <taxon>Spermatophyta</taxon>
        <taxon>Magnoliopsida</taxon>
        <taxon>eudicotyledons</taxon>
        <taxon>Gunneridae</taxon>
        <taxon>Pentapetalae</taxon>
        <taxon>rosids</taxon>
        <taxon>fabids</taxon>
        <taxon>Fabales</taxon>
        <taxon>Fabaceae</taxon>
        <taxon>Papilionoideae</taxon>
        <taxon>50 kb inversion clade</taxon>
        <taxon>NPAAA clade</taxon>
        <taxon>indigoferoid/millettioid clade</taxon>
        <taxon>Phaseoleae</taxon>
        <taxon>Vigna</taxon>
    </lineage>
</organism>
<accession>A0A4D6LZZ1</accession>
<gene>
    <name evidence="1" type="ORF">DEO72_LG5g1469</name>
</gene>
<sequence>MGPMTQTDQGDLMTHMGQAGFKTQTGRCFGLLGKYGRKEIGLELVSGCVIRGECLLISLKRASLAQAKLPETQTLLLLEHLAQARVSRLGERSTRRLGERILGFRRREFSPERVRHLRRNLDQGIMCHERVGSWMEMLRAGRYVAGGSRVLDYGRACPWSRTTSGEVRRSRTTSGHVRASIINPESKANNVNSPFLFVYGDDRVIRYTGADSDIGDAENAQATE</sequence>
<dbReference type="Proteomes" id="UP000501690">
    <property type="component" value="Linkage Group LG5"/>
</dbReference>
<dbReference type="EMBL" id="CP039349">
    <property type="protein sequence ID" value="QCD93394.1"/>
    <property type="molecule type" value="Genomic_DNA"/>
</dbReference>
<proteinExistence type="predicted"/>
<reference evidence="1 2" key="1">
    <citation type="submission" date="2019-04" db="EMBL/GenBank/DDBJ databases">
        <title>An improved genome assembly and genetic linkage map for asparagus bean, Vigna unguiculata ssp. sesquipedialis.</title>
        <authorList>
            <person name="Xia Q."/>
            <person name="Zhang R."/>
            <person name="Dong Y."/>
        </authorList>
    </citation>
    <scope>NUCLEOTIDE SEQUENCE [LARGE SCALE GENOMIC DNA]</scope>
    <source>
        <tissue evidence="1">Leaf</tissue>
    </source>
</reference>
<dbReference type="AlphaFoldDB" id="A0A4D6LZZ1"/>
<evidence type="ECO:0000313" key="2">
    <source>
        <dbReference type="Proteomes" id="UP000501690"/>
    </source>
</evidence>
<protein>
    <submittedName>
        <fullName evidence="1">Uncharacterized protein</fullName>
    </submittedName>
</protein>